<evidence type="ECO:0000313" key="3">
    <source>
        <dbReference type="Proteomes" id="UP000572817"/>
    </source>
</evidence>
<dbReference type="InterPro" id="IPR036770">
    <property type="entry name" value="Ankyrin_rpt-contain_sf"/>
</dbReference>
<protein>
    <recommendedName>
        <fullName evidence="4">Ankyrin repeat protein</fullName>
    </recommendedName>
</protein>
<dbReference type="Gene3D" id="1.25.40.20">
    <property type="entry name" value="Ankyrin repeat-containing domain"/>
    <property type="match status" value="1"/>
</dbReference>
<reference evidence="2" key="1">
    <citation type="submission" date="2020-04" db="EMBL/GenBank/DDBJ databases">
        <title>Genome Assembly and Annotation of Botryosphaeria dothidea sdau 11-99, a Latent Pathogen of Apple Fruit Ring Rot in China.</title>
        <authorList>
            <person name="Yu C."/>
            <person name="Diao Y."/>
            <person name="Lu Q."/>
            <person name="Zhao J."/>
            <person name="Cui S."/>
            <person name="Peng C."/>
            <person name="He B."/>
            <person name="Liu H."/>
        </authorList>
    </citation>
    <scope>NUCLEOTIDE SEQUENCE [LARGE SCALE GENOMIC DNA]</scope>
    <source>
        <strain evidence="2">Sdau11-99</strain>
    </source>
</reference>
<evidence type="ECO:0000313" key="2">
    <source>
        <dbReference type="EMBL" id="KAF4313208.1"/>
    </source>
</evidence>
<accession>A0A8H4J729</accession>
<dbReference type="Proteomes" id="UP000572817">
    <property type="component" value="Unassembled WGS sequence"/>
</dbReference>
<gene>
    <name evidence="2" type="ORF">GTA08_BOTSDO00150</name>
</gene>
<proteinExistence type="predicted"/>
<comment type="caution">
    <text evidence="2">The sequence shown here is derived from an EMBL/GenBank/DDBJ whole genome shotgun (WGS) entry which is preliminary data.</text>
</comment>
<feature type="compositionally biased region" description="Basic and acidic residues" evidence="1">
    <location>
        <begin position="372"/>
        <end position="383"/>
    </location>
</feature>
<keyword evidence="3" id="KW-1185">Reference proteome</keyword>
<feature type="region of interest" description="Disordered" evidence="1">
    <location>
        <begin position="372"/>
        <end position="423"/>
    </location>
</feature>
<sequence length="423" mass="46570">MEDALDADDFARVHALLSLVDPSRRIYRSTPEDYEIKLSDKDLEMTDPRKLINWAANKGSYNVVQGLLERYYSAPDNGLDNNASKPITASTAVSTSSNPLRTVPPGRRPICRTRPLFESNALYYALTSDSAGNEERSLPILQLLHAYEPNFFLKSFEPPARSIHASRTNILNLAIERQRLSTVKWLLTEAGAVPTPLALSLALDTGTTALPLLKLLHASTPDLITTPIPTIPGARAHLNPEFTSSHHPTTTTDILALAVVNRRADVARWLLDLGHPIATSSYASIPTTSWLTSGLTPSHSCRGDGIGLFDRTIASLLLEHGADFGEDQDMVEELCGADETAWEQFRVDRRAAAQGNEARVERERTRRLVDGAMRAAERAERSTMRGRRRSSRRAVRSSSSEEWAEFDGHGNPLLDNGVDGPMG</sequence>
<dbReference type="OrthoDB" id="10617344at2759"/>
<evidence type="ECO:0000256" key="1">
    <source>
        <dbReference type="SAM" id="MobiDB-lite"/>
    </source>
</evidence>
<feature type="compositionally biased region" description="Basic residues" evidence="1">
    <location>
        <begin position="384"/>
        <end position="395"/>
    </location>
</feature>
<evidence type="ECO:0008006" key="4">
    <source>
        <dbReference type="Google" id="ProtNLM"/>
    </source>
</evidence>
<dbReference type="EMBL" id="WWBZ02000001">
    <property type="protein sequence ID" value="KAF4313208.1"/>
    <property type="molecule type" value="Genomic_DNA"/>
</dbReference>
<organism evidence="2 3">
    <name type="scientific">Botryosphaeria dothidea</name>
    <dbReference type="NCBI Taxonomy" id="55169"/>
    <lineage>
        <taxon>Eukaryota</taxon>
        <taxon>Fungi</taxon>
        <taxon>Dikarya</taxon>
        <taxon>Ascomycota</taxon>
        <taxon>Pezizomycotina</taxon>
        <taxon>Dothideomycetes</taxon>
        <taxon>Dothideomycetes incertae sedis</taxon>
        <taxon>Botryosphaeriales</taxon>
        <taxon>Botryosphaeriaceae</taxon>
        <taxon>Botryosphaeria</taxon>
    </lineage>
</organism>
<name>A0A8H4J729_9PEZI</name>
<dbReference type="AlphaFoldDB" id="A0A8H4J729"/>